<feature type="transmembrane region" description="Helical" evidence="1">
    <location>
        <begin position="92"/>
        <end position="113"/>
    </location>
</feature>
<accession>A0ABP6WC37</accession>
<reference evidence="3" key="1">
    <citation type="journal article" date="2019" name="Int. J. Syst. Evol. Microbiol.">
        <title>The Global Catalogue of Microorganisms (GCM) 10K type strain sequencing project: providing services to taxonomists for standard genome sequencing and annotation.</title>
        <authorList>
            <consortium name="The Broad Institute Genomics Platform"/>
            <consortium name="The Broad Institute Genome Sequencing Center for Infectious Disease"/>
            <person name="Wu L."/>
            <person name="Ma J."/>
        </authorList>
    </citation>
    <scope>NUCLEOTIDE SEQUENCE [LARGE SCALE GENOMIC DNA]</scope>
    <source>
        <strain evidence="3">JCM 17110</strain>
    </source>
</reference>
<evidence type="ECO:0000313" key="3">
    <source>
        <dbReference type="Proteomes" id="UP001500795"/>
    </source>
</evidence>
<keyword evidence="1" id="KW-0472">Membrane</keyword>
<dbReference type="EMBL" id="BAABCX010000005">
    <property type="protein sequence ID" value="GAA3547754.1"/>
    <property type="molecule type" value="Genomic_DNA"/>
</dbReference>
<dbReference type="Proteomes" id="UP001500795">
    <property type="component" value="Unassembled WGS sequence"/>
</dbReference>
<sequence length="116" mass="13312">MALLISLLAGLPFLLGLLCGWYINNWWPLLAYGAMSAASFVAYGLDKHRARKSQLRIPEKVLLLLDLAGGWPGGLLAQRKFRHKTRKARFQVLFWCIVLLHLALWFGWVPAWLRLQ</sequence>
<keyword evidence="3" id="KW-1185">Reference proteome</keyword>
<name>A0ABP6WC37_9GAMM</name>
<proteinExistence type="predicted"/>
<gene>
    <name evidence="2" type="ORF">GCM10022394_29840</name>
</gene>
<protein>
    <submittedName>
        <fullName evidence="2">DUF1294 domain-containing protein</fullName>
    </submittedName>
</protein>
<keyword evidence="1" id="KW-0812">Transmembrane</keyword>
<keyword evidence="1" id="KW-1133">Transmembrane helix</keyword>
<evidence type="ECO:0000256" key="1">
    <source>
        <dbReference type="SAM" id="Phobius"/>
    </source>
</evidence>
<organism evidence="2 3">
    <name type="scientific">Zobellella aerophila</name>
    <dbReference type="NCBI Taxonomy" id="870480"/>
    <lineage>
        <taxon>Bacteria</taxon>
        <taxon>Pseudomonadati</taxon>
        <taxon>Pseudomonadota</taxon>
        <taxon>Gammaproteobacteria</taxon>
        <taxon>Aeromonadales</taxon>
        <taxon>Aeromonadaceae</taxon>
        <taxon>Zobellella</taxon>
    </lineage>
</organism>
<dbReference type="Pfam" id="PF06961">
    <property type="entry name" value="DUF1294"/>
    <property type="match status" value="1"/>
</dbReference>
<feature type="transmembrane region" description="Helical" evidence="1">
    <location>
        <begin position="29"/>
        <end position="46"/>
    </location>
</feature>
<comment type="caution">
    <text evidence="2">The sequence shown here is derived from an EMBL/GenBank/DDBJ whole genome shotgun (WGS) entry which is preliminary data.</text>
</comment>
<dbReference type="InterPro" id="IPR010718">
    <property type="entry name" value="DUF1294"/>
</dbReference>
<dbReference type="RefSeq" id="WP_344959499.1">
    <property type="nucleotide sequence ID" value="NZ_BAABCX010000005.1"/>
</dbReference>
<evidence type="ECO:0000313" key="2">
    <source>
        <dbReference type="EMBL" id="GAA3547754.1"/>
    </source>
</evidence>